<proteinExistence type="predicted"/>
<evidence type="ECO:0000313" key="2">
    <source>
        <dbReference type="EMBL" id="CAB4964755.1"/>
    </source>
</evidence>
<reference evidence="2" key="1">
    <citation type="submission" date="2020-05" db="EMBL/GenBank/DDBJ databases">
        <authorList>
            <person name="Chiriac C."/>
            <person name="Salcher M."/>
            <person name="Ghai R."/>
            <person name="Kavagutti S V."/>
        </authorList>
    </citation>
    <scope>NUCLEOTIDE SEQUENCE</scope>
</reference>
<organism evidence="2">
    <name type="scientific">freshwater metagenome</name>
    <dbReference type="NCBI Taxonomy" id="449393"/>
    <lineage>
        <taxon>unclassified sequences</taxon>
        <taxon>metagenomes</taxon>
        <taxon>ecological metagenomes</taxon>
    </lineage>
</organism>
<dbReference type="EMBL" id="CAFBNE010000102">
    <property type="protein sequence ID" value="CAB4964755.1"/>
    <property type="molecule type" value="Genomic_DNA"/>
</dbReference>
<gene>
    <name evidence="2" type="ORF">UFOPK3772_02558</name>
</gene>
<evidence type="ECO:0000256" key="1">
    <source>
        <dbReference type="SAM" id="MobiDB-lite"/>
    </source>
</evidence>
<feature type="region of interest" description="Disordered" evidence="1">
    <location>
        <begin position="1"/>
        <end position="28"/>
    </location>
</feature>
<dbReference type="AlphaFoldDB" id="A0A6J7LAB9"/>
<accession>A0A6J7LAB9</accession>
<protein>
    <submittedName>
        <fullName evidence="2">Unannotated protein</fullName>
    </submittedName>
</protein>
<name>A0A6J7LAB9_9ZZZZ</name>
<sequence>MNAPHYPQAQQSPSGVDPLRHRASSKVKPARAGLRRSLLAAASAAAIVLVSGCATADLSIDSSARVTGTISVDVSKESLASANVTTVDGFKQVIEARLATSPGAGQLFADAVYTDSDSGYNVTTTYSRASFDDSAKTFARIAGTRIAFSMDTSVFDPALLGIPAPAATADTVDLTSATVTVTVKFPGKLYRYSKTGATRVDAKTVKWEGTAVDLGVVTASSRRR</sequence>